<dbReference type="InterPro" id="IPR036513">
    <property type="entry name" value="STAS_dom_sf"/>
</dbReference>
<evidence type="ECO:0000313" key="2">
    <source>
        <dbReference type="EMBL" id="MBE9116990.1"/>
    </source>
</evidence>
<protein>
    <submittedName>
        <fullName evidence="2">STAS domain-containing protein</fullName>
    </submittedName>
</protein>
<dbReference type="Gene3D" id="3.30.750.24">
    <property type="entry name" value="STAS domain"/>
    <property type="match status" value="1"/>
</dbReference>
<organism evidence="2 3">
    <name type="scientific">Lusitaniella coriacea LEGE 07157</name>
    <dbReference type="NCBI Taxonomy" id="945747"/>
    <lineage>
        <taxon>Bacteria</taxon>
        <taxon>Bacillati</taxon>
        <taxon>Cyanobacteriota</taxon>
        <taxon>Cyanophyceae</taxon>
        <taxon>Spirulinales</taxon>
        <taxon>Lusitaniellaceae</taxon>
        <taxon>Lusitaniella</taxon>
    </lineage>
</organism>
<keyword evidence="3" id="KW-1185">Reference proteome</keyword>
<dbReference type="AlphaFoldDB" id="A0A8J7DXS3"/>
<dbReference type="SUPFAM" id="SSF52091">
    <property type="entry name" value="SpoIIaa-like"/>
    <property type="match status" value="1"/>
</dbReference>
<feature type="domain" description="STAS" evidence="1">
    <location>
        <begin position="1"/>
        <end position="102"/>
    </location>
</feature>
<evidence type="ECO:0000259" key="1">
    <source>
        <dbReference type="PROSITE" id="PS50801"/>
    </source>
</evidence>
<gene>
    <name evidence="2" type="ORF">IQ249_13875</name>
</gene>
<reference evidence="2" key="1">
    <citation type="submission" date="2020-10" db="EMBL/GenBank/DDBJ databases">
        <authorList>
            <person name="Castelo-Branco R."/>
            <person name="Eusebio N."/>
            <person name="Adriana R."/>
            <person name="Vieira A."/>
            <person name="Brugerolle De Fraissinette N."/>
            <person name="Rezende De Castro R."/>
            <person name="Schneider M.P."/>
            <person name="Vasconcelos V."/>
            <person name="Leao P.N."/>
        </authorList>
    </citation>
    <scope>NUCLEOTIDE SEQUENCE</scope>
    <source>
        <strain evidence="2">LEGE 07157</strain>
    </source>
</reference>
<sequence length="108" mass="12380">MNIVLRPQRDLDIKGASILQQKVFGLLPVQEESCWVIDMVQVNFINHFGLTSLIAVRQAARQYGCRLYLLNLKQPVLFMLEITGLDKEFEILESLDAAFNSKIRLLLC</sequence>
<evidence type="ECO:0000313" key="3">
    <source>
        <dbReference type="Proteomes" id="UP000654482"/>
    </source>
</evidence>
<dbReference type="EMBL" id="JADEWZ010000019">
    <property type="protein sequence ID" value="MBE9116990.1"/>
    <property type="molecule type" value="Genomic_DNA"/>
</dbReference>
<name>A0A8J7DXS3_9CYAN</name>
<comment type="caution">
    <text evidence="2">The sequence shown here is derived from an EMBL/GenBank/DDBJ whole genome shotgun (WGS) entry which is preliminary data.</text>
</comment>
<accession>A0A8J7DXS3</accession>
<dbReference type="Proteomes" id="UP000654482">
    <property type="component" value="Unassembled WGS sequence"/>
</dbReference>
<dbReference type="PROSITE" id="PS50801">
    <property type="entry name" value="STAS"/>
    <property type="match status" value="1"/>
</dbReference>
<proteinExistence type="predicted"/>
<dbReference type="Pfam" id="PF01740">
    <property type="entry name" value="STAS"/>
    <property type="match status" value="1"/>
</dbReference>
<dbReference type="CDD" id="cd07043">
    <property type="entry name" value="STAS_anti-anti-sigma_factors"/>
    <property type="match status" value="1"/>
</dbReference>
<dbReference type="RefSeq" id="WP_194030079.1">
    <property type="nucleotide sequence ID" value="NZ_JADEWZ010000019.1"/>
</dbReference>
<dbReference type="InterPro" id="IPR002645">
    <property type="entry name" value="STAS_dom"/>
</dbReference>